<keyword evidence="3" id="KW-0812">Transmembrane</keyword>
<protein>
    <submittedName>
        <fullName evidence="5">Small-conductance calcium-activated potassium channel protein</fullName>
    </submittedName>
</protein>
<feature type="transmembrane region" description="Helical" evidence="3">
    <location>
        <begin position="388"/>
        <end position="406"/>
    </location>
</feature>
<keyword evidence="5" id="KW-0813">Transport</keyword>
<feature type="compositionally biased region" description="Basic and acidic residues" evidence="2">
    <location>
        <begin position="112"/>
        <end position="131"/>
    </location>
</feature>
<evidence type="ECO:0000256" key="3">
    <source>
        <dbReference type="SAM" id="Phobius"/>
    </source>
</evidence>
<dbReference type="Proteomes" id="UP000039865">
    <property type="component" value="Unassembled WGS sequence"/>
</dbReference>
<dbReference type="SUPFAM" id="SSF81324">
    <property type="entry name" value="Voltage-gated potassium channels"/>
    <property type="match status" value="1"/>
</dbReference>
<keyword evidence="6" id="KW-1185">Reference proteome</keyword>
<keyword evidence="5" id="KW-0407">Ion channel</keyword>
<evidence type="ECO:0000256" key="1">
    <source>
        <dbReference type="SAM" id="Coils"/>
    </source>
</evidence>
<evidence type="ECO:0000259" key="4">
    <source>
        <dbReference type="Pfam" id="PF07885"/>
    </source>
</evidence>
<dbReference type="OMA" id="IMLHSKL"/>
<gene>
    <name evidence="5" type="primary">Contig3415.g3652</name>
    <name evidence="5" type="ORF">STYLEM_205</name>
</gene>
<evidence type="ECO:0000256" key="2">
    <source>
        <dbReference type="SAM" id="MobiDB-lite"/>
    </source>
</evidence>
<keyword evidence="3" id="KW-1133">Transmembrane helix</keyword>
<keyword evidence="3" id="KW-0472">Membrane</keyword>
<keyword evidence="1" id="KW-0175">Coiled coil</keyword>
<dbReference type="InterPro" id="IPR013099">
    <property type="entry name" value="K_chnl_dom"/>
</dbReference>
<proteinExistence type="predicted"/>
<feature type="compositionally biased region" description="Basic residues" evidence="2">
    <location>
        <begin position="74"/>
        <end position="86"/>
    </location>
</feature>
<feature type="coiled-coil region" evidence="1">
    <location>
        <begin position="518"/>
        <end position="545"/>
    </location>
</feature>
<feature type="transmembrane region" description="Helical" evidence="3">
    <location>
        <begin position="413"/>
        <end position="433"/>
    </location>
</feature>
<dbReference type="GO" id="GO:0016020">
    <property type="term" value="C:membrane"/>
    <property type="evidence" value="ECO:0007669"/>
    <property type="project" value="InterPro"/>
</dbReference>
<dbReference type="InterPro" id="IPR015449">
    <property type="entry name" value="K_chnl_Ca-activ_SK"/>
</dbReference>
<sequence length="558" mass="65322">MQQKKNSILKPRASNNHLSVNQNGNTNVGPKQTRSSVQVQSKKDPTNQNHEVKYEELLDQISHRSIHNQQKLTSRAKKSKFSKKRKQTDQNSDVSKLKLEQDQDISQQDQSNQEKIEADQKEEQEKEIEEEKKKIDEIFEEESFGEEEQDAELFEHNTGLDIRVSNELFNKIKLAEYASVFFSTYGVFLSILLYEMKDQENIEEYQNMILAYNCMCTSGLIFSIYSRHDIMLKWQISRGLLTEFDTISNTGWWKGMIYEMVINSVAPYPFLYRVKYDEYIDNGSFKTTVTYDVNDLLLFFCFIRVYHVIRYSLVMTQFMNPRSQRVCSMNGCEANAMFAIKSIMKQKPYTILWTSMVVSTLIFGYQLRIFEGPVSEASGQNFKSMINSMWNVLITLTTVGYGDIYPKSLMGRVVGVIVCFWGVFIVSFFVVTLNNMLTFSPNEEKSYNLLLRLYYKEQLKLKATQVLSSAFKQKNVKFKEPDNRKKILSSIRNFRKYMIDFQQTARTVRSFYEADTDVEIMQKLIENLMDDVTSLRDQQDQMNESLSKIEKFITQENT</sequence>
<dbReference type="InParanoid" id="A0A077ZP80"/>
<dbReference type="GO" id="GO:0016286">
    <property type="term" value="F:small conductance calcium-activated potassium channel activity"/>
    <property type="evidence" value="ECO:0007669"/>
    <property type="project" value="InterPro"/>
</dbReference>
<feature type="region of interest" description="Disordered" evidence="2">
    <location>
        <begin position="1"/>
        <end position="131"/>
    </location>
</feature>
<feature type="transmembrane region" description="Helical" evidence="3">
    <location>
        <begin position="349"/>
        <end position="368"/>
    </location>
</feature>
<feature type="transmembrane region" description="Helical" evidence="3">
    <location>
        <begin position="205"/>
        <end position="225"/>
    </location>
</feature>
<dbReference type="AlphaFoldDB" id="A0A077ZP80"/>
<feature type="compositionally biased region" description="Basic and acidic residues" evidence="2">
    <location>
        <begin position="41"/>
        <end position="56"/>
    </location>
</feature>
<name>A0A077ZP80_STYLE</name>
<dbReference type="PANTHER" id="PTHR10153">
    <property type="entry name" value="SMALL CONDUCTANCE CALCIUM-ACTIVATED POTASSIUM CHANNEL"/>
    <property type="match status" value="1"/>
</dbReference>
<organism evidence="5 6">
    <name type="scientific">Stylonychia lemnae</name>
    <name type="common">Ciliate</name>
    <dbReference type="NCBI Taxonomy" id="5949"/>
    <lineage>
        <taxon>Eukaryota</taxon>
        <taxon>Sar</taxon>
        <taxon>Alveolata</taxon>
        <taxon>Ciliophora</taxon>
        <taxon>Intramacronucleata</taxon>
        <taxon>Spirotrichea</taxon>
        <taxon>Stichotrichia</taxon>
        <taxon>Sporadotrichida</taxon>
        <taxon>Oxytrichidae</taxon>
        <taxon>Stylonychinae</taxon>
        <taxon>Stylonychia</taxon>
    </lineage>
</organism>
<dbReference type="Pfam" id="PF07885">
    <property type="entry name" value="Ion_trans_2"/>
    <property type="match status" value="1"/>
</dbReference>
<evidence type="ECO:0000313" key="6">
    <source>
        <dbReference type="Proteomes" id="UP000039865"/>
    </source>
</evidence>
<dbReference type="PRINTS" id="PR00169">
    <property type="entry name" value="KCHANNEL"/>
</dbReference>
<keyword evidence="5" id="KW-0406">Ion transport</keyword>
<dbReference type="OrthoDB" id="312411at2759"/>
<feature type="transmembrane region" description="Helical" evidence="3">
    <location>
        <begin position="174"/>
        <end position="193"/>
    </location>
</feature>
<dbReference type="EMBL" id="CCKQ01000201">
    <property type="protein sequence ID" value="CDW71264.1"/>
    <property type="molecule type" value="Genomic_DNA"/>
</dbReference>
<dbReference type="Gene3D" id="1.10.287.70">
    <property type="match status" value="1"/>
</dbReference>
<feature type="compositionally biased region" description="Polar residues" evidence="2">
    <location>
        <begin position="13"/>
        <end position="40"/>
    </location>
</feature>
<evidence type="ECO:0000313" key="5">
    <source>
        <dbReference type="EMBL" id="CDW71264.1"/>
    </source>
</evidence>
<reference evidence="5 6" key="1">
    <citation type="submission" date="2014-06" db="EMBL/GenBank/DDBJ databases">
        <authorList>
            <person name="Swart Estienne"/>
        </authorList>
    </citation>
    <scope>NUCLEOTIDE SEQUENCE [LARGE SCALE GENOMIC DNA]</scope>
    <source>
        <strain evidence="5 6">130c</strain>
    </source>
</reference>
<feature type="domain" description="Potassium channel" evidence="4">
    <location>
        <begin position="357"/>
        <end position="438"/>
    </location>
</feature>
<accession>A0A077ZP80</accession>